<dbReference type="Proteomes" id="UP000838160">
    <property type="component" value="Unassembled WGS sequence"/>
</dbReference>
<evidence type="ECO:0000313" key="3">
    <source>
        <dbReference type="EMBL" id="CAH0526750.1"/>
    </source>
</evidence>
<dbReference type="Pfam" id="PF06178">
    <property type="entry name" value="KdgM"/>
    <property type="match status" value="1"/>
</dbReference>
<evidence type="ECO:0000256" key="2">
    <source>
        <dbReference type="SAM" id="SignalP"/>
    </source>
</evidence>
<organism evidence="3 4">
    <name type="scientific">Vibrio hippocampi</name>
    <dbReference type="NCBI Taxonomy" id="654686"/>
    <lineage>
        <taxon>Bacteria</taxon>
        <taxon>Pseudomonadati</taxon>
        <taxon>Pseudomonadota</taxon>
        <taxon>Gammaproteobacteria</taxon>
        <taxon>Vibrionales</taxon>
        <taxon>Vibrionaceae</taxon>
        <taxon>Vibrio</taxon>
    </lineage>
</organism>
<dbReference type="PANTHER" id="PTHR38105:SF5">
    <property type="entry name" value="OUTER MEMBRANE PROTEIN"/>
    <property type="match status" value="1"/>
</dbReference>
<gene>
    <name evidence="3" type="primary">kdgM_1</name>
    <name evidence="3" type="ORF">VHP8226_02122</name>
</gene>
<dbReference type="PANTHER" id="PTHR38105">
    <property type="entry name" value="OUTER MEMBRANE PROTEIN-RELATED-RELATED"/>
    <property type="match status" value="1"/>
</dbReference>
<reference evidence="3" key="1">
    <citation type="submission" date="2021-12" db="EMBL/GenBank/DDBJ databases">
        <authorList>
            <person name="Rodrigo-Torres L."/>
            <person name="Arahal R. D."/>
            <person name="Lucena T."/>
        </authorList>
    </citation>
    <scope>NUCLEOTIDE SEQUENCE</scope>
    <source>
        <strain evidence="3">CECT 8226</strain>
    </source>
</reference>
<evidence type="ECO:0000313" key="4">
    <source>
        <dbReference type="Proteomes" id="UP000838160"/>
    </source>
</evidence>
<feature type="signal peptide" evidence="2">
    <location>
        <begin position="1"/>
        <end position="22"/>
    </location>
</feature>
<proteinExistence type="predicted"/>
<feature type="chain" id="PRO_5045751905" evidence="2">
    <location>
        <begin position="23"/>
        <end position="244"/>
    </location>
</feature>
<dbReference type="InterPro" id="IPR009331">
    <property type="entry name" value="Oligogalacturonate-sp_porin"/>
</dbReference>
<accession>A0ABN8DLM1</accession>
<dbReference type="EMBL" id="CAKLCM010000002">
    <property type="protein sequence ID" value="CAH0526750.1"/>
    <property type="molecule type" value="Genomic_DNA"/>
</dbReference>
<sequence>MNKISKVAVATATLIAATSASAVSIDFRQEYRNEQDQYNSRFKMAGSVDNHYFGLEIKQTGKPFSEIEWADNEFEYGYKFKVTKKFTVTPSMPITFGEKKTTYKPQVRVQYKFNNLITTKLRYRHEFGVCAESVEEKCFTYRDGTTKADNANRSKLTANISGKWNSFFYDVEANYAEDFFNSDYKMGTNGEYDWDYNFKLGYNFKEWNLSPYMELGNIGCSSSSCGDDQGGRQLRSRVGIKYSF</sequence>
<name>A0ABN8DLM1_9VIBR</name>
<keyword evidence="1 2" id="KW-0732">Signal</keyword>
<evidence type="ECO:0000256" key="1">
    <source>
        <dbReference type="ARBA" id="ARBA00022729"/>
    </source>
</evidence>
<dbReference type="Gene3D" id="2.40.160.40">
    <property type="entry name" value="monomeric porin ompg"/>
    <property type="match status" value="1"/>
</dbReference>
<comment type="caution">
    <text evidence="3">The sequence shown here is derived from an EMBL/GenBank/DDBJ whole genome shotgun (WGS) entry which is preliminary data.</text>
</comment>
<protein>
    <submittedName>
        <fullName evidence="3">Oligogalacturonate-specific porin KdgM</fullName>
    </submittedName>
</protein>
<dbReference type="InterPro" id="IPR053713">
    <property type="entry name" value="Bact_OM_Channel_sf"/>
</dbReference>
<keyword evidence="4" id="KW-1185">Reference proteome</keyword>
<dbReference type="RefSeq" id="WP_237484999.1">
    <property type="nucleotide sequence ID" value="NZ_CAKLCM010000002.1"/>
</dbReference>